<feature type="domain" description="T2SS protein K first SAM-like" evidence="12">
    <location>
        <begin position="114"/>
        <end position="212"/>
    </location>
</feature>
<dbReference type="InterPro" id="IPR049179">
    <property type="entry name" value="T2SSK_SAM-like_2nd"/>
</dbReference>
<evidence type="ECO:0000256" key="2">
    <source>
        <dbReference type="ARBA" id="ARBA00007246"/>
    </source>
</evidence>
<evidence type="ECO:0000256" key="7">
    <source>
        <dbReference type="ARBA" id="ARBA00022927"/>
    </source>
</evidence>
<dbReference type="KEGG" id="vff:VITFI_CDS3163"/>
<keyword evidence="14" id="KW-1185">Reference proteome</keyword>
<dbReference type="InterPro" id="IPR010994">
    <property type="entry name" value="RuvA_2-like"/>
</dbReference>
<dbReference type="GO" id="GO:0005886">
    <property type="term" value="C:plasma membrane"/>
    <property type="evidence" value="ECO:0007669"/>
    <property type="project" value="UniProtKB-SubCell"/>
</dbReference>
<proteinExistence type="inferred from homology"/>
<evidence type="ECO:0000256" key="9">
    <source>
        <dbReference type="ARBA" id="ARBA00023136"/>
    </source>
</evidence>
<dbReference type="Gene3D" id="3.30.1300.30">
    <property type="entry name" value="GSPII I/J protein-like"/>
    <property type="match status" value="1"/>
</dbReference>
<dbReference type="AlphaFoldDB" id="A0A221KJD0"/>
<feature type="domain" description="T2SS protein K second SAM-like" evidence="11">
    <location>
        <begin position="217"/>
        <end position="260"/>
    </location>
</feature>
<keyword evidence="9 10" id="KW-0472">Membrane</keyword>
<sequence length="318" mass="34838">MALLLAMLIVTLVSTLAAGMVWQQWQAFEVESAVRLRQQGRWLLAGATDWALQLLKNDARTSGDTDTLTEIWAQGLEETSLSAFLAADRDNNAALTEETTLEAFLSGNIRDAQARYNLRNLLASSGEQRQAQQAILDRLCDSAGLPSGTGTRVAQLLQAAQAGEQSWGESGGASATDDAAVPLRPRRWAQMSWLGLEPAALEKLGALVTLLPRPTPLNINTASAEVLAAVVPGMDRASAQRLVQQRLSLRKGFERVEDAQEFWPAKYKPEGDLGVSTLYFEVMAQLRYEGLVWRELTLVRREGGELRVLWREALPAAP</sequence>
<dbReference type="SUPFAM" id="SSF47781">
    <property type="entry name" value="RuvA domain 2-like"/>
    <property type="match status" value="1"/>
</dbReference>
<dbReference type="SUPFAM" id="SSF54523">
    <property type="entry name" value="Pili subunits"/>
    <property type="match status" value="1"/>
</dbReference>
<evidence type="ECO:0000259" key="12">
    <source>
        <dbReference type="Pfam" id="PF21687"/>
    </source>
</evidence>
<evidence type="ECO:0000256" key="1">
    <source>
        <dbReference type="ARBA" id="ARBA00004533"/>
    </source>
</evidence>
<comment type="subcellular location">
    <subcellularLocation>
        <location evidence="1 10">Cell inner membrane</location>
    </subcellularLocation>
</comment>
<evidence type="ECO:0000259" key="11">
    <source>
        <dbReference type="Pfam" id="PF03934"/>
    </source>
</evidence>
<dbReference type="InterPro" id="IPR045584">
    <property type="entry name" value="Pilin-like"/>
</dbReference>
<reference evidence="13 14" key="1">
    <citation type="submission" date="2017-07" db="EMBL/GenBank/DDBJ databases">
        <title>Complete Genome Sequence of the cosmetic ferment Vitreoscilla filiformis (ATCC15551).</title>
        <authorList>
            <person name="Contreras S."/>
            <person name="Sagory-Zalkind P."/>
            <person name="Blanquart H."/>
            <person name="Iltis A."/>
            <person name="Morand S.C."/>
        </authorList>
    </citation>
    <scope>NUCLEOTIDE SEQUENCE [LARGE SCALE GENOMIC DNA]</scope>
    <source>
        <strain evidence="13 14">ATCC 15551</strain>
    </source>
</reference>
<evidence type="ECO:0000313" key="14">
    <source>
        <dbReference type="Proteomes" id="UP000199729"/>
    </source>
</evidence>
<gene>
    <name evidence="13" type="ORF">VITFI_CDS3163</name>
</gene>
<keyword evidence="3 10" id="KW-0813">Transport</keyword>
<evidence type="ECO:0000256" key="8">
    <source>
        <dbReference type="ARBA" id="ARBA00022989"/>
    </source>
</evidence>
<keyword evidence="8" id="KW-1133">Transmembrane helix</keyword>
<evidence type="ECO:0000256" key="3">
    <source>
        <dbReference type="ARBA" id="ARBA00022448"/>
    </source>
</evidence>
<dbReference type="InterPro" id="IPR005628">
    <property type="entry name" value="GspK"/>
</dbReference>
<dbReference type="EMBL" id="CP022423">
    <property type="protein sequence ID" value="ASM78940.1"/>
    <property type="molecule type" value="Genomic_DNA"/>
</dbReference>
<dbReference type="Gene3D" id="1.10.40.60">
    <property type="entry name" value="EpsJ-like"/>
    <property type="match status" value="2"/>
</dbReference>
<comment type="similarity">
    <text evidence="2 10">Belongs to the GSP K family.</text>
</comment>
<keyword evidence="7" id="KW-0653">Protein transport</keyword>
<organism evidence="13 14">
    <name type="scientific">Vitreoscilla filiformis</name>
    <dbReference type="NCBI Taxonomy" id="63"/>
    <lineage>
        <taxon>Bacteria</taxon>
        <taxon>Pseudomonadati</taxon>
        <taxon>Pseudomonadota</taxon>
        <taxon>Betaproteobacteria</taxon>
        <taxon>Neisseriales</taxon>
        <taxon>Neisseriaceae</taxon>
        <taxon>Vitreoscilla</taxon>
    </lineage>
</organism>
<dbReference type="Pfam" id="PF21687">
    <property type="entry name" value="T2SSK_1st"/>
    <property type="match status" value="1"/>
</dbReference>
<dbReference type="Pfam" id="PF03934">
    <property type="entry name" value="T2SSK"/>
    <property type="match status" value="1"/>
</dbReference>
<keyword evidence="5 10" id="KW-0997">Cell inner membrane</keyword>
<evidence type="ECO:0000256" key="4">
    <source>
        <dbReference type="ARBA" id="ARBA00022475"/>
    </source>
</evidence>
<dbReference type="GO" id="GO:0009306">
    <property type="term" value="P:protein secretion"/>
    <property type="evidence" value="ECO:0007669"/>
    <property type="project" value="InterPro"/>
</dbReference>
<dbReference type="PIRSF" id="PIRSF002786">
    <property type="entry name" value="XcpX"/>
    <property type="match status" value="1"/>
</dbReference>
<name>A0A221KJD0_VITFI</name>
<keyword evidence="6" id="KW-0812">Transmembrane</keyword>
<evidence type="ECO:0000313" key="13">
    <source>
        <dbReference type="EMBL" id="ASM78940.1"/>
    </source>
</evidence>
<protein>
    <recommendedName>
        <fullName evidence="10">Type II secretion system protein K</fullName>
    </recommendedName>
</protein>
<dbReference type="InterPro" id="IPR038072">
    <property type="entry name" value="GspK_central_sf"/>
</dbReference>
<dbReference type="NCBIfam" id="NF037980">
    <property type="entry name" value="T2SS_GspK"/>
    <property type="match status" value="1"/>
</dbReference>
<accession>A0A221KJD0</accession>
<dbReference type="Proteomes" id="UP000199729">
    <property type="component" value="Chromosome"/>
</dbReference>
<evidence type="ECO:0000256" key="10">
    <source>
        <dbReference type="PIRNR" id="PIRNR002786"/>
    </source>
</evidence>
<evidence type="ECO:0000256" key="5">
    <source>
        <dbReference type="ARBA" id="ARBA00022519"/>
    </source>
</evidence>
<keyword evidence="4 10" id="KW-1003">Cell membrane</keyword>
<dbReference type="InterPro" id="IPR049031">
    <property type="entry name" value="T2SSK_SAM-like_1st"/>
</dbReference>
<evidence type="ECO:0000256" key="6">
    <source>
        <dbReference type="ARBA" id="ARBA00022692"/>
    </source>
</evidence>